<comment type="caution">
    <text evidence="2">The sequence shown here is derived from an EMBL/GenBank/DDBJ whole genome shotgun (WGS) entry which is preliminary data.</text>
</comment>
<sequence>MLRNSDIQGLNVPGSIHNLITKLFADDTTVYLSENDSFNELQKILIEWCLASRAKFNIEKTKCIPIGTKKYRETFYKSRQINEYDNKIPHNIHIVQEGEAICSLGCWIGNNIDNATPWTPIIEKIDKSLTQWNKSHPTLEGRSYIVQLVVGNGTQFLTKVQGMPNHIKSILTKKIRNFMWNDAKSSPVSLETLYAPKHQGGKNLLDLQSRNKAIMLMTLKSLLCNNSNQAIWQNTAHALYAMNVSYKHKKIDNNTKMNMFLQSWNITTRQNTNLSQDLIQVVKQAKEYNLKIDARTLTNEGKCKMPLWYHNASSTKTNRITNSKQGKCLRNNHKIYTVKDAIDITTNQPNNHKISGKKCKCEKCKEERSKGCTNPAKCLLTVKKLLNELPPHWRPQNNDRYENEETSDKESQDYNDAIKTFEYKLPTSNEIHNAL</sequence>
<organism evidence="2 3">
    <name type="scientific">Armillaria borealis</name>
    <dbReference type="NCBI Taxonomy" id="47425"/>
    <lineage>
        <taxon>Eukaryota</taxon>
        <taxon>Fungi</taxon>
        <taxon>Dikarya</taxon>
        <taxon>Basidiomycota</taxon>
        <taxon>Agaricomycotina</taxon>
        <taxon>Agaricomycetes</taxon>
        <taxon>Agaricomycetidae</taxon>
        <taxon>Agaricales</taxon>
        <taxon>Marasmiineae</taxon>
        <taxon>Physalacriaceae</taxon>
        <taxon>Armillaria</taxon>
    </lineage>
</organism>
<proteinExistence type="predicted"/>
<evidence type="ECO:0000313" key="3">
    <source>
        <dbReference type="Proteomes" id="UP001175226"/>
    </source>
</evidence>
<gene>
    <name evidence="2" type="ORF">EV421DRAFT_1721746</name>
</gene>
<dbReference type="EMBL" id="JAUEPT010000160">
    <property type="protein sequence ID" value="KAK0430262.1"/>
    <property type="molecule type" value="Genomic_DNA"/>
</dbReference>
<evidence type="ECO:0008006" key="4">
    <source>
        <dbReference type="Google" id="ProtNLM"/>
    </source>
</evidence>
<evidence type="ECO:0000313" key="2">
    <source>
        <dbReference type="EMBL" id="KAK0430262.1"/>
    </source>
</evidence>
<protein>
    <recommendedName>
        <fullName evidence="4">Reverse transcriptase domain-containing protein</fullName>
    </recommendedName>
</protein>
<dbReference type="Proteomes" id="UP001175226">
    <property type="component" value="Unassembled WGS sequence"/>
</dbReference>
<name>A0AA39MDH7_9AGAR</name>
<reference evidence="2" key="1">
    <citation type="submission" date="2023-06" db="EMBL/GenBank/DDBJ databases">
        <authorList>
            <consortium name="Lawrence Berkeley National Laboratory"/>
            <person name="Ahrendt S."/>
            <person name="Sahu N."/>
            <person name="Indic B."/>
            <person name="Wong-Bajracharya J."/>
            <person name="Merenyi Z."/>
            <person name="Ke H.-M."/>
            <person name="Monk M."/>
            <person name="Kocsube S."/>
            <person name="Drula E."/>
            <person name="Lipzen A."/>
            <person name="Balint B."/>
            <person name="Henrissat B."/>
            <person name="Andreopoulos B."/>
            <person name="Martin F.M."/>
            <person name="Harder C.B."/>
            <person name="Rigling D."/>
            <person name="Ford K.L."/>
            <person name="Foster G.D."/>
            <person name="Pangilinan J."/>
            <person name="Papanicolaou A."/>
            <person name="Barry K."/>
            <person name="LaButti K."/>
            <person name="Viragh M."/>
            <person name="Koriabine M."/>
            <person name="Yan M."/>
            <person name="Riley R."/>
            <person name="Champramary S."/>
            <person name="Plett K.L."/>
            <person name="Tsai I.J."/>
            <person name="Slot J."/>
            <person name="Sipos G."/>
            <person name="Plett J."/>
            <person name="Nagy L.G."/>
            <person name="Grigoriev I.V."/>
        </authorList>
    </citation>
    <scope>NUCLEOTIDE SEQUENCE</scope>
    <source>
        <strain evidence="2">FPL87.14</strain>
    </source>
</reference>
<feature type="region of interest" description="Disordered" evidence="1">
    <location>
        <begin position="389"/>
        <end position="413"/>
    </location>
</feature>
<accession>A0AA39MDH7</accession>
<keyword evidence="3" id="KW-1185">Reference proteome</keyword>
<dbReference type="AlphaFoldDB" id="A0AA39MDH7"/>
<feature type="compositionally biased region" description="Basic and acidic residues" evidence="1">
    <location>
        <begin position="397"/>
        <end position="412"/>
    </location>
</feature>
<evidence type="ECO:0000256" key="1">
    <source>
        <dbReference type="SAM" id="MobiDB-lite"/>
    </source>
</evidence>